<evidence type="ECO:0000256" key="1">
    <source>
        <dbReference type="SAM" id="MobiDB-lite"/>
    </source>
</evidence>
<feature type="non-terminal residue" evidence="2">
    <location>
        <position position="60"/>
    </location>
</feature>
<comment type="caution">
    <text evidence="2">The sequence shown here is derived from an EMBL/GenBank/DDBJ whole genome shotgun (WGS) entry which is preliminary data.</text>
</comment>
<dbReference type="EMBL" id="AOKG01002192">
    <property type="protein sequence ID" value="EPN38413.1"/>
    <property type="molecule type" value="Genomic_DNA"/>
</dbReference>
<reference evidence="2 3" key="1">
    <citation type="journal article" date="2013" name="PLoS Pathog.">
        <title>Genomic analysis of the Kiwifruit pathogen Pseudomonas syringae pv. actinidiae provides insight into the origins of an emergent plant disease.</title>
        <authorList>
            <person name="McCann H.C."/>
            <person name="Rikkerink E.H."/>
            <person name="Bertels F."/>
            <person name="Fiers M."/>
            <person name="Lu A."/>
            <person name="Rees-George J."/>
            <person name="Andersen M.T."/>
            <person name="Gleave A.P."/>
            <person name="Haubold B."/>
            <person name="Wohlers M.W."/>
            <person name="Guttman D.S."/>
            <person name="Wang P.W."/>
            <person name="Straub C."/>
            <person name="Vanneste J.L."/>
            <person name="Rainey P.B."/>
            <person name="Templeton M.D."/>
        </authorList>
    </citation>
    <scope>NUCLEOTIDE SEQUENCE [LARGE SCALE GENOMIC DNA]</scope>
    <source>
        <strain evidence="2 3">ICMP 18807</strain>
    </source>
</reference>
<organism evidence="2 3">
    <name type="scientific">Pseudomonas syringae pv. actinidiae ICMP 18807</name>
    <dbReference type="NCBI Taxonomy" id="1194404"/>
    <lineage>
        <taxon>Bacteria</taxon>
        <taxon>Pseudomonadati</taxon>
        <taxon>Pseudomonadota</taxon>
        <taxon>Gammaproteobacteria</taxon>
        <taxon>Pseudomonadales</taxon>
        <taxon>Pseudomonadaceae</taxon>
        <taxon>Pseudomonas</taxon>
        <taxon>Pseudomonas syringae</taxon>
    </lineage>
</organism>
<name>S6T5K7_PSESF</name>
<sequence length="60" mass="6867">MSSDIRSSTQQSEAGSPRYRQVSIGHPPIEVREEHGILHMRALEPLAPLPDRLLDRLVHW</sequence>
<evidence type="ECO:0000313" key="3">
    <source>
        <dbReference type="Proteomes" id="UP000015729"/>
    </source>
</evidence>
<gene>
    <name evidence="2" type="ORF">A244_31754</name>
</gene>
<feature type="region of interest" description="Disordered" evidence="1">
    <location>
        <begin position="1"/>
        <end position="26"/>
    </location>
</feature>
<feature type="compositionally biased region" description="Polar residues" evidence="1">
    <location>
        <begin position="1"/>
        <end position="14"/>
    </location>
</feature>
<evidence type="ECO:0000313" key="2">
    <source>
        <dbReference type="EMBL" id="EPN38413.1"/>
    </source>
</evidence>
<proteinExistence type="predicted"/>
<accession>S6T5K7</accession>
<protein>
    <submittedName>
        <fullName evidence="2">Feruloyl-CoA synthase</fullName>
    </submittedName>
</protein>
<dbReference type="AlphaFoldDB" id="S6T5K7"/>
<dbReference type="Proteomes" id="UP000015729">
    <property type="component" value="Unassembled WGS sequence"/>
</dbReference>